<dbReference type="Proteomes" id="UP000291020">
    <property type="component" value="Unassembled WGS sequence"/>
</dbReference>
<accession>A0A452GJR6</accession>
<dbReference type="SMART" id="SM00032">
    <property type="entry name" value="CCP"/>
    <property type="match status" value="6"/>
</dbReference>
<dbReference type="InterPro" id="IPR050350">
    <property type="entry name" value="Compl-Cell_Adhes-Reg"/>
</dbReference>
<dbReference type="PROSITE" id="PS50923">
    <property type="entry name" value="SUSHI"/>
    <property type="match status" value="5"/>
</dbReference>
<dbReference type="STRING" id="38772.ENSGAGP00000001842"/>
<evidence type="ECO:0000259" key="7">
    <source>
        <dbReference type="PROSITE" id="PS50923"/>
    </source>
</evidence>
<feature type="disulfide bond" evidence="6">
    <location>
        <begin position="253"/>
        <end position="280"/>
    </location>
</feature>
<feature type="domain" description="Sushi" evidence="7">
    <location>
        <begin position="34"/>
        <end position="94"/>
    </location>
</feature>
<feature type="domain" description="Sushi" evidence="7">
    <location>
        <begin position="95"/>
        <end position="157"/>
    </location>
</feature>
<dbReference type="Gene3D" id="2.10.70.10">
    <property type="entry name" value="Complement Module, domain 1"/>
    <property type="match status" value="6"/>
</dbReference>
<evidence type="ECO:0000256" key="2">
    <source>
        <dbReference type="ARBA" id="ARBA00022729"/>
    </source>
</evidence>
<reference evidence="8" key="2">
    <citation type="submission" date="2025-08" db="UniProtKB">
        <authorList>
            <consortium name="Ensembl"/>
        </authorList>
    </citation>
    <scope>IDENTIFICATION</scope>
</reference>
<dbReference type="Ensembl" id="ENSGAGT00000002095.1">
    <property type="protein sequence ID" value="ENSGAGP00000001842.1"/>
    <property type="gene ID" value="ENSGAGG00000001465.1"/>
</dbReference>
<dbReference type="CDD" id="cd00033">
    <property type="entry name" value="CCP"/>
    <property type="match status" value="6"/>
</dbReference>
<keyword evidence="3" id="KW-0677">Repeat</keyword>
<sequence length="477" mass="52425">HLLISPMDPILVRTTEYLSWLTFFPSLSVSLLLGTCNSPPWLNFAELPGAVNDPYLVGTKLKYSCRPGYILGSGKSPFVTCLANSTWSVDPEFSIPCLPPPDITHGSHTGQGEEFFFGSAVIYKCDQGFSLIGNASIHCTTKDNNGEWSGPAPECKGIPCLPPPDIPNGRHTGVIMDVFSYGSVVTYKCDSGYPLTGEASIHCTTKDGLNGEWSVRPPRCGEVRCPAPQIRNGRRVSDDRHVYSYKDNVTFVCDPGYTMKGHSLSQCQTDDTWDPPLPVCELGKHHFLVQHLELGATPTLNVKMCFCSVSCFPLPCSVRQTWFVMLSLSVTCVSPEVENGRTNGVQPTYRPRDIVVFECDPGYTLSGSPETRCQDDGRWDPPVPVSIANGKPSIQASAVFNTGTSVNYSCEPGYSLTGQASIYCTASGVWSPPPPRCEGAFMFCYLELRGRSFYHRILHERQGHQCNRMNSRELSSI</sequence>
<organism evidence="8 9">
    <name type="scientific">Gopherus agassizii</name>
    <name type="common">Agassiz's desert tortoise</name>
    <dbReference type="NCBI Taxonomy" id="38772"/>
    <lineage>
        <taxon>Eukaryota</taxon>
        <taxon>Metazoa</taxon>
        <taxon>Chordata</taxon>
        <taxon>Craniata</taxon>
        <taxon>Vertebrata</taxon>
        <taxon>Euteleostomi</taxon>
        <taxon>Archelosauria</taxon>
        <taxon>Testudinata</taxon>
        <taxon>Testudines</taxon>
        <taxon>Cryptodira</taxon>
        <taxon>Durocryptodira</taxon>
        <taxon>Testudinoidea</taxon>
        <taxon>Testudinidae</taxon>
        <taxon>Gopherus</taxon>
    </lineage>
</organism>
<dbReference type="FunFam" id="2.10.70.10:FF:000014">
    <property type="entry name" value="Membrane cofactor protein"/>
    <property type="match status" value="2"/>
</dbReference>
<keyword evidence="2" id="KW-0732">Signal</keyword>
<feature type="domain" description="Sushi" evidence="7">
    <location>
        <begin position="371"/>
        <end position="439"/>
    </location>
</feature>
<comment type="caution">
    <text evidence="6">Lacks conserved residue(s) required for the propagation of feature annotation.</text>
</comment>
<evidence type="ECO:0000256" key="4">
    <source>
        <dbReference type="ARBA" id="ARBA00023157"/>
    </source>
</evidence>
<name>A0A452GJR6_9SAUR</name>
<feature type="disulfide bond" evidence="6">
    <location>
        <begin position="160"/>
        <end position="203"/>
    </location>
</feature>
<dbReference type="InterPro" id="IPR000436">
    <property type="entry name" value="Sushi_SCR_CCP_dom"/>
</dbReference>
<keyword evidence="9" id="KW-1185">Reference proteome</keyword>
<evidence type="ECO:0000256" key="1">
    <source>
        <dbReference type="ARBA" id="ARBA00022659"/>
    </source>
</evidence>
<dbReference type="PANTHER" id="PTHR19325">
    <property type="entry name" value="COMPLEMENT COMPONENT-RELATED SUSHI DOMAIN-CONTAINING"/>
    <property type="match status" value="1"/>
</dbReference>
<feature type="domain" description="Sushi" evidence="7">
    <location>
        <begin position="223"/>
        <end position="282"/>
    </location>
</feature>
<reference evidence="8" key="3">
    <citation type="submission" date="2025-09" db="UniProtKB">
        <authorList>
            <consortium name="Ensembl"/>
        </authorList>
    </citation>
    <scope>IDENTIFICATION</scope>
</reference>
<feature type="domain" description="Sushi" evidence="7">
    <location>
        <begin position="158"/>
        <end position="222"/>
    </location>
</feature>
<evidence type="ECO:0000256" key="3">
    <source>
        <dbReference type="ARBA" id="ARBA00022737"/>
    </source>
</evidence>
<proteinExistence type="predicted"/>
<evidence type="ECO:0000313" key="9">
    <source>
        <dbReference type="Proteomes" id="UP000291020"/>
    </source>
</evidence>
<dbReference type="InterPro" id="IPR035976">
    <property type="entry name" value="Sushi/SCR/CCP_sf"/>
</dbReference>
<keyword evidence="1 6" id="KW-0768">Sushi</keyword>
<keyword evidence="4 6" id="KW-1015">Disulfide bond</keyword>
<dbReference type="Pfam" id="PF00084">
    <property type="entry name" value="Sushi"/>
    <property type="match status" value="5"/>
</dbReference>
<evidence type="ECO:0000313" key="8">
    <source>
        <dbReference type="Ensembl" id="ENSGAGP00000001842.1"/>
    </source>
</evidence>
<evidence type="ECO:0000256" key="6">
    <source>
        <dbReference type="PROSITE-ProRule" id="PRU00302"/>
    </source>
</evidence>
<dbReference type="AlphaFoldDB" id="A0A452GJR6"/>
<keyword evidence="5" id="KW-0325">Glycoprotein</keyword>
<feature type="disulfide bond" evidence="6">
    <location>
        <begin position="410"/>
        <end position="437"/>
    </location>
</feature>
<reference evidence="9" key="1">
    <citation type="journal article" date="2017" name="PLoS ONE">
        <title>The Agassiz's desert tortoise genome provides a resource for the conservation of a threatened species.</title>
        <authorList>
            <person name="Tollis M."/>
            <person name="DeNardo D.F."/>
            <person name="Cornelius J.A."/>
            <person name="Dolby G.A."/>
            <person name="Edwards T."/>
            <person name="Henen B.T."/>
            <person name="Karl A.E."/>
            <person name="Murphy R.W."/>
            <person name="Kusumi K."/>
        </authorList>
    </citation>
    <scope>NUCLEOTIDE SEQUENCE [LARGE SCALE GENOMIC DNA]</scope>
</reference>
<dbReference type="PANTHER" id="PTHR19325:SF560">
    <property type="entry name" value="SUSHI, VON WILLEBRAND FACTOR TYPE A, EGF AND PENTRAXIN DOMAIN-CONTAINING PROTEIN 1"/>
    <property type="match status" value="1"/>
</dbReference>
<dbReference type="SUPFAM" id="SSF57535">
    <property type="entry name" value="Complement control module/SCR domain"/>
    <property type="match status" value="6"/>
</dbReference>
<evidence type="ECO:0000256" key="5">
    <source>
        <dbReference type="ARBA" id="ARBA00023180"/>
    </source>
</evidence>
<protein>
    <recommendedName>
        <fullName evidence="7">Sushi domain-containing protein</fullName>
    </recommendedName>
</protein>